<evidence type="ECO:0000313" key="2">
    <source>
        <dbReference type="EMBL" id="AKK71796.1"/>
    </source>
</evidence>
<dbReference type="Proteomes" id="UP000035213">
    <property type="component" value="Chromosome"/>
</dbReference>
<dbReference type="PATRIC" id="fig|1324352.5.peg.712"/>
<sequence length="161" mass="18240">MPTTKKLYLKILFSILLLSAFFSCDKKETVPVTGNRTSNEITFISMSHIGGTLGEYTIVKVTKDSVFAEKGATANKTHKEWASSINIDTWKRLISPINVNDLDDIKSSPSQQPVDGIDETFQIRTPAKSHIYVNSFADTVHYRQLQQFKEQLVLILPKEYQ</sequence>
<organism evidence="2 3">
    <name type="scientific">Chryseobacterium gallinarum</name>
    <dbReference type="NCBI Taxonomy" id="1324352"/>
    <lineage>
        <taxon>Bacteria</taxon>
        <taxon>Pseudomonadati</taxon>
        <taxon>Bacteroidota</taxon>
        <taxon>Flavobacteriia</taxon>
        <taxon>Flavobacteriales</taxon>
        <taxon>Weeksellaceae</taxon>
        <taxon>Chryseobacterium group</taxon>
        <taxon>Chryseobacterium</taxon>
    </lineage>
</organism>
<accession>A0A0G3LXW4</accession>
<gene>
    <name evidence="2" type="ORF">OK18_03315</name>
</gene>
<feature type="signal peptide" evidence="1">
    <location>
        <begin position="1"/>
        <end position="26"/>
    </location>
</feature>
<evidence type="ECO:0000256" key="1">
    <source>
        <dbReference type="SAM" id="SignalP"/>
    </source>
</evidence>
<evidence type="ECO:0000313" key="3">
    <source>
        <dbReference type="Proteomes" id="UP000035213"/>
    </source>
</evidence>
<proteinExistence type="predicted"/>
<protein>
    <recommendedName>
        <fullName evidence="4">DUF3997 domain-containing protein</fullName>
    </recommendedName>
</protein>
<dbReference type="KEGG" id="cgn:OK18_03315"/>
<keyword evidence="1" id="KW-0732">Signal</keyword>
<reference evidence="2 3" key="1">
    <citation type="submission" date="2014-11" db="EMBL/GenBank/DDBJ databases">
        <authorList>
            <person name="Park G.-S."/>
            <person name="Hong S.-J."/>
            <person name="Jung B.K."/>
            <person name="Khan A.R."/>
            <person name="Kwak Y."/>
            <person name="Shin J.-H."/>
        </authorList>
    </citation>
    <scope>NUCLEOTIDE SEQUENCE [LARGE SCALE GENOMIC DNA]</scope>
    <source>
        <strain evidence="2 3">DSM 27622</strain>
    </source>
</reference>
<dbReference type="EMBL" id="CP009928">
    <property type="protein sequence ID" value="AKK71796.1"/>
    <property type="molecule type" value="Genomic_DNA"/>
</dbReference>
<dbReference type="AlphaFoldDB" id="A0A0G3LXW4"/>
<dbReference type="STRING" id="1324352.OK18_03315"/>
<evidence type="ECO:0008006" key="4">
    <source>
        <dbReference type="Google" id="ProtNLM"/>
    </source>
</evidence>
<dbReference type="PROSITE" id="PS51257">
    <property type="entry name" value="PROKAR_LIPOPROTEIN"/>
    <property type="match status" value="1"/>
</dbReference>
<name>A0A0G3LXW4_CHRGL</name>
<dbReference type="OrthoDB" id="1273858at2"/>
<feature type="chain" id="PRO_5002557586" description="DUF3997 domain-containing protein" evidence="1">
    <location>
        <begin position="27"/>
        <end position="161"/>
    </location>
</feature>